<evidence type="ECO:0000313" key="2">
    <source>
        <dbReference type="EMBL" id="GMS79048.1"/>
    </source>
</evidence>
<feature type="transmembrane region" description="Helical" evidence="1">
    <location>
        <begin position="28"/>
        <end position="49"/>
    </location>
</feature>
<keyword evidence="1" id="KW-1133">Transmembrane helix</keyword>
<proteinExistence type="predicted"/>
<keyword evidence="3" id="KW-1185">Reference proteome</keyword>
<gene>
    <name evidence="2" type="ORF">PENTCL1PPCAC_1223</name>
</gene>
<evidence type="ECO:0000313" key="3">
    <source>
        <dbReference type="Proteomes" id="UP001432027"/>
    </source>
</evidence>
<feature type="transmembrane region" description="Helical" evidence="1">
    <location>
        <begin position="5"/>
        <end position="22"/>
    </location>
</feature>
<comment type="caution">
    <text evidence="2">The sequence shown here is derived from an EMBL/GenBank/DDBJ whole genome shotgun (WGS) entry which is preliminary data.</text>
</comment>
<protein>
    <recommendedName>
        <fullName evidence="4">MARVEL domain-containing protein</fullName>
    </recommendedName>
</protein>
<accession>A0AAV5SEE9</accession>
<keyword evidence="1" id="KW-0472">Membrane</keyword>
<evidence type="ECO:0008006" key="4">
    <source>
        <dbReference type="Google" id="ProtNLM"/>
    </source>
</evidence>
<organism evidence="2 3">
    <name type="scientific">Pristionchus entomophagus</name>
    <dbReference type="NCBI Taxonomy" id="358040"/>
    <lineage>
        <taxon>Eukaryota</taxon>
        <taxon>Metazoa</taxon>
        <taxon>Ecdysozoa</taxon>
        <taxon>Nematoda</taxon>
        <taxon>Chromadorea</taxon>
        <taxon>Rhabditida</taxon>
        <taxon>Rhabditina</taxon>
        <taxon>Diplogasteromorpha</taxon>
        <taxon>Diplogasteroidea</taxon>
        <taxon>Neodiplogasteridae</taxon>
        <taxon>Pristionchus</taxon>
    </lineage>
</organism>
<name>A0AAV5SEE9_9BILA</name>
<evidence type="ECO:0000256" key="1">
    <source>
        <dbReference type="SAM" id="Phobius"/>
    </source>
</evidence>
<feature type="transmembrane region" description="Helical" evidence="1">
    <location>
        <begin position="103"/>
        <end position="125"/>
    </location>
</feature>
<reference evidence="2" key="1">
    <citation type="submission" date="2023-10" db="EMBL/GenBank/DDBJ databases">
        <title>Genome assembly of Pristionchus species.</title>
        <authorList>
            <person name="Yoshida K."/>
            <person name="Sommer R.J."/>
        </authorList>
    </citation>
    <scope>NUCLEOTIDE SEQUENCE</scope>
    <source>
        <strain evidence="2">RS0144</strain>
    </source>
</reference>
<feature type="non-terminal residue" evidence="2">
    <location>
        <position position="1"/>
    </location>
</feature>
<dbReference type="AlphaFoldDB" id="A0AAV5SEE9"/>
<dbReference type="EMBL" id="BTSX01000001">
    <property type="protein sequence ID" value="GMS79048.1"/>
    <property type="molecule type" value="Genomic_DNA"/>
</dbReference>
<sequence>LLSSLLILITTILTIIEIFVFSDCSTPPAVIVKSIGLICSVIGTVAFFLAIRDRSETMMRVVLFVSFYRTLQSMIVLVLALLTCFGSESSSQDEVSGKFSFLVGVYAAILSLFYAISCVIHCILFKSFREQRLVSVEGQRGVHRDQHPVYSINPPEYKVTVDGIAPPSYETFENESDAGTVKPPPYQTC</sequence>
<feature type="transmembrane region" description="Helical" evidence="1">
    <location>
        <begin position="61"/>
        <end position="83"/>
    </location>
</feature>
<dbReference type="Proteomes" id="UP001432027">
    <property type="component" value="Unassembled WGS sequence"/>
</dbReference>
<keyword evidence="1" id="KW-0812">Transmembrane</keyword>